<keyword evidence="2" id="KW-1003">Cell membrane</keyword>
<evidence type="ECO:0000256" key="4">
    <source>
        <dbReference type="ARBA" id="ARBA00022989"/>
    </source>
</evidence>
<dbReference type="SUPFAM" id="SSF81342">
    <property type="entry name" value="Transmembrane di-heme cytochromes"/>
    <property type="match status" value="1"/>
</dbReference>
<feature type="transmembrane region" description="Helical" evidence="6">
    <location>
        <begin position="98"/>
        <end position="120"/>
    </location>
</feature>
<dbReference type="PANTHER" id="PTHR30485:SF2">
    <property type="entry name" value="BLL0597 PROTEIN"/>
    <property type="match status" value="1"/>
</dbReference>
<evidence type="ECO:0000256" key="1">
    <source>
        <dbReference type="ARBA" id="ARBA00004651"/>
    </source>
</evidence>
<evidence type="ECO:0000313" key="8">
    <source>
        <dbReference type="EMBL" id="MDT0603914.1"/>
    </source>
</evidence>
<dbReference type="Gene3D" id="1.20.950.20">
    <property type="entry name" value="Transmembrane di-heme cytochromes, Chain C"/>
    <property type="match status" value="1"/>
</dbReference>
<evidence type="ECO:0000256" key="5">
    <source>
        <dbReference type="ARBA" id="ARBA00023136"/>
    </source>
</evidence>
<feature type="domain" description="Cytochrome b561 bacterial/Ni-hydrogenase" evidence="7">
    <location>
        <begin position="7"/>
        <end position="182"/>
    </location>
</feature>
<keyword evidence="4 6" id="KW-1133">Transmembrane helix</keyword>
<keyword evidence="9" id="KW-1185">Reference proteome</keyword>
<dbReference type="InterPro" id="IPR051542">
    <property type="entry name" value="Hydrogenase_cytochrome"/>
</dbReference>
<feature type="transmembrane region" description="Helical" evidence="6">
    <location>
        <begin position="203"/>
        <end position="225"/>
    </location>
</feature>
<organism evidence="8 9">
    <name type="scientific">Thalassotalea castellviae</name>
    <dbReference type="NCBI Taxonomy" id="3075612"/>
    <lineage>
        <taxon>Bacteria</taxon>
        <taxon>Pseudomonadati</taxon>
        <taxon>Pseudomonadota</taxon>
        <taxon>Gammaproteobacteria</taxon>
        <taxon>Alteromonadales</taxon>
        <taxon>Colwelliaceae</taxon>
        <taxon>Thalassotalea</taxon>
    </lineage>
</organism>
<feature type="transmembrane region" description="Helical" evidence="6">
    <location>
        <begin position="12"/>
        <end position="29"/>
    </location>
</feature>
<protein>
    <submittedName>
        <fullName evidence="8">Cytochrome b/b6 domain-containing protein</fullName>
    </submittedName>
</protein>
<dbReference type="PANTHER" id="PTHR30485">
    <property type="entry name" value="NI/FE-HYDROGENASE 1 B-TYPE CYTOCHROME SUBUNIT"/>
    <property type="match status" value="1"/>
</dbReference>
<proteinExistence type="predicted"/>
<evidence type="ECO:0000256" key="2">
    <source>
        <dbReference type="ARBA" id="ARBA00022475"/>
    </source>
</evidence>
<dbReference type="InterPro" id="IPR016174">
    <property type="entry name" value="Di-haem_cyt_TM"/>
</dbReference>
<dbReference type="EMBL" id="JAVRIF010000004">
    <property type="protein sequence ID" value="MDT0603914.1"/>
    <property type="molecule type" value="Genomic_DNA"/>
</dbReference>
<feature type="transmembrane region" description="Helical" evidence="6">
    <location>
        <begin position="41"/>
        <end position="60"/>
    </location>
</feature>
<sequence>MAKQQLVWDLPVRIFHWCFVGVLLALWYTSDQDNGLIELHIKLGYTALGLTLFRILWGFVGTTHAKFVNFIPRPHQLKIYFQQLRAGKVKSYIGHNPLGSLMVIFILIAVLLQATSGLFISDDIFSAGPYNGVLSAEFEKLLKMVHINGFNIIATLSVIHIFAVFYYLIIKKQNLIKPMFTGKKLLDNGDNKYGIKHSKLMKAIIVALGVVLFVYWLVVINAPVIEEYYY</sequence>
<feature type="transmembrane region" description="Helical" evidence="6">
    <location>
        <begin position="149"/>
        <end position="169"/>
    </location>
</feature>
<evidence type="ECO:0000256" key="6">
    <source>
        <dbReference type="SAM" id="Phobius"/>
    </source>
</evidence>
<dbReference type="Proteomes" id="UP001266357">
    <property type="component" value="Unassembled WGS sequence"/>
</dbReference>
<evidence type="ECO:0000259" key="7">
    <source>
        <dbReference type="Pfam" id="PF01292"/>
    </source>
</evidence>
<dbReference type="InterPro" id="IPR011577">
    <property type="entry name" value="Cyt_b561_bac/Ni-Hgenase"/>
</dbReference>
<evidence type="ECO:0000256" key="3">
    <source>
        <dbReference type="ARBA" id="ARBA00022692"/>
    </source>
</evidence>
<dbReference type="RefSeq" id="WP_311581090.1">
    <property type="nucleotide sequence ID" value="NZ_JAVRIF010000004.1"/>
</dbReference>
<comment type="caution">
    <text evidence="8">The sequence shown here is derived from an EMBL/GenBank/DDBJ whole genome shotgun (WGS) entry which is preliminary data.</text>
</comment>
<reference evidence="8 9" key="1">
    <citation type="submission" date="2023-09" db="EMBL/GenBank/DDBJ databases">
        <authorList>
            <person name="Rey-Velasco X."/>
        </authorList>
    </citation>
    <scope>NUCLEOTIDE SEQUENCE [LARGE SCALE GENOMIC DNA]</scope>
    <source>
        <strain evidence="8 9">W431</strain>
    </source>
</reference>
<evidence type="ECO:0000313" key="9">
    <source>
        <dbReference type="Proteomes" id="UP001266357"/>
    </source>
</evidence>
<name>A0ABU3A1S4_9GAMM</name>
<comment type="subcellular location">
    <subcellularLocation>
        <location evidence="1">Cell membrane</location>
        <topology evidence="1">Multi-pass membrane protein</topology>
    </subcellularLocation>
</comment>
<dbReference type="Pfam" id="PF01292">
    <property type="entry name" value="Ni_hydr_CYTB"/>
    <property type="match status" value="1"/>
</dbReference>
<gene>
    <name evidence="8" type="ORF">RM573_09940</name>
</gene>
<accession>A0ABU3A1S4</accession>
<keyword evidence="3 6" id="KW-0812">Transmembrane</keyword>
<keyword evidence="5 6" id="KW-0472">Membrane</keyword>